<comment type="caution">
    <text evidence="6">Lacks conserved residue(s) required for the propagation of feature annotation.</text>
</comment>
<feature type="binding site" evidence="6">
    <location>
        <position position="152"/>
    </location>
    <ligand>
        <name>orotate</name>
        <dbReference type="ChEBI" id="CHEBI:30839"/>
    </ligand>
</feature>
<comment type="cofactor">
    <cofactor evidence="6">
        <name>Mg(2+)</name>
        <dbReference type="ChEBI" id="CHEBI:18420"/>
    </cofactor>
</comment>
<dbReference type="AlphaFoldDB" id="A0A2H0UFD1"/>
<comment type="catalytic activity">
    <reaction evidence="6">
        <text>orotidine 5'-phosphate + diphosphate = orotate + 5-phospho-alpha-D-ribose 1-diphosphate</text>
        <dbReference type="Rhea" id="RHEA:10380"/>
        <dbReference type="ChEBI" id="CHEBI:30839"/>
        <dbReference type="ChEBI" id="CHEBI:33019"/>
        <dbReference type="ChEBI" id="CHEBI:57538"/>
        <dbReference type="ChEBI" id="CHEBI:58017"/>
        <dbReference type="EC" id="2.4.2.10"/>
    </reaction>
</comment>
<feature type="binding site" evidence="6">
    <location>
        <position position="120"/>
    </location>
    <ligand>
        <name>5-phospho-alpha-D-ribose 1-diphosphate</name>
        <dbReference type="ChEBI" id="CHEBI:58017"/>
        <note>ligand shared between dimeric partners</note>
    </ligand>
</feature>
<gene>
    <name evidence="6" type="primary">pyrE</name>
    <name evidence="8" type="ORF">COU15_02530</name>
</gene>
<reference evidence="9" key="1">
    <citation type="submission" date="2017-09" db="EMBL/GenBank/DDBJ databases">
        <title>Depth-based differentiation of microbial function through sediment-hosted aquifers and enrichment of novel symbionts in the deep terrestrial subsurface.</title>
        <authorList>
            <person name="Probst A.J."/>
            <person name="Ladd B."/>
            <person name="Jarett J.K."/>
            <person name="Geller-Mcgrath D.E."/>
            <person name="Sieber C.M.K."/>
            <person name="Emerson J.B."/>
            <person name="Anantharaman K."/>
            <person name="Thomas B.C."/>
            <person name="Malmstrom R."/>
            <person name="Stieglmeier M."/>
            <person name="Klingl A."/>
            <person name="Woyke T."/>
            <person name="Ryan C.M."/>
            <person name="Banfield J.F."/>
        </authorList>
    </citation>
    <scope>NUCLEOTIDE SEQUENCE [LARGE SCALE GENOMIC DNA]</scope>
</reference>
<dbReference type="PANTHER" id="PTHR46683:SF1">
    <property type="entry name" value="OROTATE PHOSPHORIBOSYLTRANSFERASE 1-RELATED"/>
    <property type="match status" value="1"/>
</dbReference>
<organism evidence="8 9">
    <name type="scientific">Candidatus Kaiserbacteria bacterium CG10_big_fil_rev_8_21_14_0_10_45_20</name>
    <dbReference type="NCBI Taxonomy" id="1974607"/>
    <lineage>
        <taxon>Bacteria</taxon>
        <taxon>Candidatus Kaiseribacteriota</taxon>
    </lineage>
</organism>
<keyword evidence="3 6" id="KW-0328">Glycosyltransferase</keyword>
<dbReference type="GO" id="GO:0006207">
    <property type="term" value="P:'de novo' pyrimidine nucleobase biosynthetic process"/>
    <property type="evidence" value="ECO:0007669"/>
    <property type="project" value="TreeGrafter"/>
</dbReference>
<evidence type="ECO:0000256" key="2">
    <source>
        <dbReference type="ARBA" id="ARBA00011971"/>
    </source>
</evidence>
<dbReference type="Proteomes" id="UP000229315">
    <property type="component" value="Unassembled WGS sequence"/>
</dbReference>
<evidence type="ECO:0000313" key="9">
    <source>
        <dbReference type="Proteomes" id="UP000229315"/>
    </source>
</evidence>
<dbReference type="GO" id="GO:0044205">
    <property type="term" value="P:'de novo' UMP biosynthetic process"/>
    <property type="evidence" value="ECO:0007669"/>
    <property type="project" value="UniProtKB-UniRule"/>
</dbReference>
<dbReference type="GO" id="GO:0000287">
    <property type="term" value="F:magnesium ion binding"/>
    <property type="evidence" value="ECO:0007669"/>
    <property type="project" value="UniProtKB-UniRule"/>
</dbReference>
<feature type="binding site" evidence="6">
    <location>
        <position position="180"/>
    </location>
    <ligand>
        <name>orotate</name>
        <dbReference type="ChEBI" id="CHEBI:30839"/>
    </ligand>
</feature>
<dbReference type="UniPathway" id="UPA00070">
    <property type="reaction ID" value="UER00119"/>
</dbReference>
<evidence type="ECO:0000256" key="1">
    <source>
        <dbReference type="ARBA" id="ARBA00004889"/>
    </source>
</evidence>
<protein>
    <recommendedName>
        <fullName evidence="2 6">Orotate phosphoribosyltransferase</fullName>
        <shortName evidence="6">OPRT</shortName>
        <shortName evidence="6">OPRTase</shortName>
        <ecNumber evidence="2 6">2.4.2.10</ecNumber>
    </recommendedName>
</protein>
<evidence type="ECO:0000256" key="6">
    <source>
        <dbReference type="HAMAP-Rule" id="MF_01208"/>
    </source>
</evidence>
<comment type="caution">
    <text evidence="8">The sequence shown here is derived from an EMBL/GenBank/DDBJ whole genome shotgun (WGS) entry which is preliminary data.</text>
</comment>
<dbReference type="InterPro" id="IPR000836">
    <property type="entry name" value="PRTase_dom"/>
</dbReference>
<dbReference type="GO" id="GO:0004588">
    <property type="term" value="F:orotate phosphoribosyltransferase activity"/>
    <property type="evidence" value="ECO:0007669"/>
    <property type="project" value="UniProtKB-UniRule"/>
</dbReference>
<feature type="domain" description="Phosphoribosyltransferase" evidence="7">
    <location>
        <begin position="67"/>
        <end position="196"/>
    </location>
</feature>
<proteinExistence type="inferred from homology"/>
<dbReference type="HAMAP" id="MF_01208">
    <property type="entry name" value="PyrE"/>
    <property type="match status" value="1"/>
</dbReference>
<dbReference type="CDD" id="cd06223">
    <property type="entry name" value="PRTases_typeI"/>
    <property type="match status" value="1"/>
</dbReference>
<dbReference type="EC" id="2.4.2.10" evidence="2 6"/>
<dbReference type="InterPro" id="IPR023031">
    <property type="entry name" value="OPRT"/>
</dbReference>
<keyword evidence="5 6" id="KW-0665">Pyrimidine biosynthesis</keyword>
<comment type="similarity">
    <text evidence="6">Belongs to the purine/pyrimidine phosphoribosyltransferase family. PyrE subfamily.</text>
</comment>
<dbReference type="Gene3D" id="3.40.50.2020">
    <property type="match status" value="1"/>
</dbReference>
<comment type="function">
    <text evidence="6">Catalyzes the transfer of a ribosyl phosphate group from 5-phosphoribose 1-diphosphate to orotate, leading to the formation of orotidine monophosphate (OMP).</text>
</comment>
<comment type="pathway">
    <text evidence="1 6">Pyrimidine metabolism; UMP biosynthesis via de novo pathway; UMP from orotate: step 1/2.</text>
</comment>
<accession>A0A2H0UFD1</accession>
<keyword evidence="4 6" id="KW-0808">Transferase</keyword>
<evidence type="ECO:0000313" key="8">
    <source>
        <dbReference type="EMBL" id="PIR85107.1"/>
    </source>
</evidence>
<evidence type="ECO:0000259" key="7">
    <source>
        <dbReference type="Pfam" id="PF00156"/>
    </source>
</evidence>
<dbReference type="EMBL" id="PFBH01000015">
    <property type="protein sequence ID" value="PIR85107.1"/>
    <property type="molecule type" value="Genomic_DNA"/>
</dbReference>
<feature type="binding site" description="in other chain" evidence="6">
    <location>
        <begin position="148"/>
        <end position="156"/>
    </location>
    <ligand>
        <name>5-phospho-alpha-D-ribose 1-diphosphate</name>
        <dbReference type="ChEBI" id="CHEBI:58017"/>
        <note>ligand shared between dimeric partners</note>
    </ligand>
</feature>
<evidence type="ECO:0000256" key="5">
    <source>
        <dbReference type="ARBA" id="ARBA00022975"/>
    </source>
</evidence>
<dbReference type="PANTHER" id="PTHR46683">
    <property type="entry name" value="OROTATE PHOSPHORIBOSYLTRANSFERASE 1-RELATED"/>
    <property type="match status" value="1"/>
</dbReference>
<comment type="subunit">
    <text evidence="6">Homodimer.</text>
</comment>
<evidence type="ECO:0000256" key="3">
    <source>
        <dbReference type="ARBA" id="ARBA00022676"/>
    </source>
</evidence>
<sequence length="230" mass="25599">MPFETSQESLLPRTPVSFEGLETREPLCRAVALSELLDLGLVARGHFVLSSGRHSDSFIDKRIITGNRKAQEIIGRLFAEEIQRFEFDMLAGPATGGNEISQIAMDAYYETTHKPVLRTRMTKTESGQDVQCPFDRERVKRKRILLLDDTATSGSSILQAKEAIEHIGGEVAGVIVLVNRNPKAVNEKSIKTPVNSIFKMQLKSWPKERVPGWLRNVPMNTDLGHGGKSS</sequence>
<dbReference type="GO" id="GO:0046132">
    <property type="term" value="P:pyrimidine ribonucleoside biosynthetic process"/>
    <property type="evidence" value="ECO:0007669"/>
    <property type="project" value="TreeGrafter"/>
</dbReference>
<name>A0A2H0UFD1_9BACT</name>
<dbReference type="SUPFAM" id="SSF53271">
    <property type="entry name" value="PRTase-like"/>
    <property type="match status" value="1"/>
</dbReference>
<dbReference type="InterPro" id="IPR029057">
    <property type="entry name" value="PRTase-like"/>
</dbReference>
<dbReference type="Pfam" id="PF00156">
    <property type="entry name" value="Pribosyltran"/>
    <property type="match status" value="1"/>
</dbReference>
<keyword evidence="6" id="KW-0460">Magnesium</keyword>
<evidence type="ECO:0000256" key="4">
    <source>
        <dbReference type="ARBA" id="ARBA00022679"/>
    </source>
</evidence>
<dbReference type="GO" id="GO:0005737">
    <property type="term" value="C:cytoplasm"/>
    <property type="evidence" value="ECO:0007669"/>
    <property type="project" value="TreeGrafter"/>
</dbReference>